<dbReference type="OrthoDB" id="9800184at2"/>
<dbReference type="InterPro" id="IPR016167">
    <property type="entry name" value="FAD-bd_PCMH_sub1"/>
</dbReference>
<sequence length="444" mass="49192">MNRQEFLQKSSLLALGSAILAFSSSFKTPDTGLTNWAGNLRYSAKNVVYPTTIEELRAKVLKIKGGKALGSQHSFNTVADTTETLISTSKLNKVLSIDKDKMWVWVEGGIKYGTLGLYIDERGYAIHNLASLPHISVAGACATATHGSGGKTGNLSSAVRAIELMKSDGTLVQFDQTNPEFYGAVVNIGALGIVTKLALAIQPTFQVTQEVYENLPMSALEHHFDEIYAAGYSVSMFTHWLDKNINQVWVKKKVGDVVPKTNFYGATPATTNLHPIKVNSPVNCTDQMGVPGPWYERLPHFKMGFTPSNGAELQTEFFVPRENAYKAIMAVESLHEIISPVLFVTEVRSIAADELWLSPAYKKEVIAIHFTWKQEVEKVMKVIPQVEAKLSPLGAMPHWGKIFTMPAAEVQSRYPKFKDFLALAKKMDPQGKWKNAFLQRNIYS</sequence>
<dbReference type="Pfam" id="PF04030">
    <property type="entry name" value="ALO"/>
    <property type="match status" value="1"/>
</dbReference>
<organism evidence="4 5">
    <name type="scientific">Aquirufa antheringensis</name>
    <dbReference type="NCBI Taxonomy" id="2516559"/>
    <lineage>
        <taxon>Bacteria</taxon>
        <taxon>Pseudomonadati</taxon>
        <taxon>Bacteroidota</taxon>
        <taxon>Cytophagia</taxon>
        <taxon>Cytophagales</taxon>
        <taxon>Flectobacillaceae</taxon>
        <taxon>Aquirufa</taxon>
    </lineage>
</organism>
<dbReference type="GO" id="GO:0003885">
    <property type="term" value="F:D-arabinono-1,4-lactone oxidase activity"/>
    <property type="evidence" value="ECO:0007669"/>
    <property type="project" value="InterPro"/>
</dbReference>
<name>A0A4Q9BGI2_9BACT</name>
<dbReference type="Gene3D" id="3.30.70.2530">
    <property type="match status" value="1"/>
</dbReference>
<protein>
    <submittedName>
        <fullName evidence="4">FAD-binding protein</fullName>
    </submittedName>
</protein>
<evidence type="ECO:0000256" key="1">
    <source>
        <dbReference type="ARBA" id="ARBA00022827"/>
    </source>
</evidence>
<keyword evidence="1" id="KW-0285">Flavoprotein</keyword>
<dbReference type="GO" id="GO:0080049">
    <property type="term" value="F:L-gulono-1,4-lactone dehydrogenase activity"/>
    <property type="evidence" value="ECO:0007669"/>
    <property type="project" value="TreeGrafter"/>
</dbReference>
<dbReference type="Gene3D" id="3.30.70.2520">
    <property type="match status" value="1"/>
</dbReference>
<comment type="caution">
    <text evidence="4">The sequence shown here is derived from an EMBL/GenBank/DDBJ whole genome shotgun (WGS) entry which is preliminary data.</text>
</comment>
<dbReference type="EMBL" id="SEWY01000001">
    <property type="protein sequence ID" value="TBH75399.1"/>
    <property type="molecule type" value="Genomic_DNA"/>
</dbReference>
<dbReference type="InterPro" id="IPR016171">
    <property type="entry name" value="Vanillyl_alc_oxidase_C-sub2"/>
</dbReference>
<dbReference type="PIRSF" id="PIRSF000136">
    <property type="entry name" value="LGO_GLO"/>
    <property type="match status" value="1"/>
</dbReference>
<dbReference type="Proteomes" id="UP000293583">
    <property type="component" value="Unassembled WGS sequence"/>
</dbReference>
<keyword evidence="5" id="KW-1185">Reference proteome</keyword>
<dbReference type="InterPro" id="IPR010031">
    <property type="entry name" value="FAD_lactone_oxidase-like"/>
</dbReference>
<dbReference type="PANTHER" id="PTHR43762:SF1">
    <property type="entry name" value="D-ARABINONO-1,4-LACTONE OXIDASE"/>
    <property type="match status" value="1"/>
</dbReference>
<gene>
    <name evidence="4" type="ORF">EWU20_02140</name>
</gene>
<evidence type="ECO:0000259" key="3">
    <source>
        <dbReference type="PROSITE" id="PS51387"/>
    </source>
</evidence>
<dbReference type="InterPro" id="IPR036318">
    <property type="entry name" value="FAD-bd_PCMH-like_sf"/>
</dbReference>
<dbReference type="Gene3D" id="3.30.43.10">
    <property type="entry name" value="Uridine Diphospho-n-acetylenolpyruvylglucosamine Reductase, domain 2"/>
    <property type="match status" value="1"/>
</dbReference>
<keyword evidence="2" id="KW-0560">Oxidoreductase</keyword>
<dbReference type="PANTHER" id="PTHR43762">
    <property type="entry name" value="L-GULONOLACTONE OXIDASE"/>
    <property type="match status" value="1"/>
</dbReference>
<accession>A0A4Q9BGI2</accession>
<dbReference type="Gene3D" id="3.30.465.10">
    <property type="match status" value="1"/>
</dbReference>
<feature type="domain" description="FAD-binding PCMH-type" evidence="3">
    <location>
        <begin position="40"/>
        <end position="204"/>
    </location>
</feature>
<evidence type="ECO:0000313" key="5">
    <source>
        <dbReference type="Proteomes" id="UP000293583"/>
    </source>
</evidence>
<dbReference type="SUPFAM" id="SSF56176">
    <property type="entry name" value="FAD-binding/transporter-associated domain-like"/>
    <property type="match status" value="1"/>
</dbReference>
<dbReference type="Gene3D" id="1.10.45.10">
    <property type="entry name" value="Vanillyl-alcohol Oxidase, Chain A, domain 4"/>
    <property type="match status" value="1"/>
</dbReference>
<dbReference type="InterPro" id="IPR016166">
    <property type="entry name" value="FAD-bd_PCMH"/>
</dbReference>
<dbReference type="PROSITE" id="PS51387">
    <property type="entry name" value="FAD_PCMH"/>
    <property type="match status" value="1"/>
</dbReference>
<evidence type="ECO:0000313" key="4">
    <source>
        <dbReference type="EMBL" id="TBH75399.1"/>
    </source>
</evidence>
<dbReference type="AlphaFoldDB" id="A0A4Q9BGI2"/>
<dbReference type="InterPro" id="IPR007173">
    <property type="entry name" value="ALO_C"/>
</dbReference>
<dbReference type="GO" id="GO:0016020">
    <property type="term" value="C:membrane"/>
    <property type="evidence" value="ECO:0007669"/>
    <property type="project" value="InterPro"/>
</dbReference>
<evidence type="ECO:0000256" key="2">
    <source>
        <dbReference type="ARBA" id="ARBA00023002"/>
    </source>
</evidence>
<dbReference type="GO" id="GO:0071949">
    <property type="term" value="F:FAD binding"/>
    <property type="evidence" value="ECO:0007669"/>
    <property type="project" value="InterPro"/>
</dbReference>
<dbReference type="Pfam" id="PF01565">
    <property type="entry name" value="FAD_binding_4"/>
    <property type="match status" value="1"/>
</dbReference>
<reference evidence="4 5" key="1">
    <citation type="submission" date="2019-02" db="EMBL/GenBank/DDBJ databases">
        <title>Genome of a new Bacteroidetes strain.</title>
        <authorList>
            <person name="Pitt A."/>
        </authorList>
    </citation>
    <scope>NUCLEOTIDE SEQUENCE [LARGE SCALE GENOMIC DNA]</scope>
    <source>
        <strain evidence="4 5">103A-SOEBACH</strain>
    </source>
</reference>
<proteinExistence type="predicted"/>
<dbReference type="InterPro" id="IPR016169">
    <property type="entry name" value="FAD-bd_PCMH_sub2"/>
</dbReference>
<keyword evidence="1" id="KW-0274">FAD</keyword>
<dbReference type="RefSeq" id="WP_130922556.1">
    <property type="nucleotide sequence ID" value="NZ_JAANOM010000002.1"/>
</dbReference>
<dbReference type="InterPro" id="IPR006094">
    <property type="entry name" value="Oxid_FAD_bind_N"/>
</dbReference>